<sequence>MDIIGAQLVNSISYGLLLFVITCGLSLVFGILGVLNLAHGSLYMIGAYVSYSITVHSGQNFWLALIIAPLAVAVCSLIIEMILLRPTYQLGHLSQVLLTFGLAYVIHDMTAAIWGSDVLSIPLPQSLSGTVTLFNQAFPVYRLAVIAIGLILAGLLWFIQEKTRWGAIIRAGLSDKEMICALGVNIQLVFTVVFFIGGYLAGFGGVIAAPILGLYPSMEFQTLILALVVLVIGGLGSIAGTFVASLTIGIVETFCRFLVPELSLFVVFGLMAVVLIVKPNGLLGRQVVKH</sequence>
<evidence type="ECO:0000256" key="5">
    <source>
        <dbReference type="ARBA" id="ARBA00022970"/>
    </source>
</evidence>
<keyword evidence="12" id="KW-1185">Reference proteome</keyword>
<accession>A0A165WUD2</accession>
<keyword evidence="5" id="KW-0029">Amino-acid transport</keyword>
<proteinExistence type="inferred from homology"/>
<dbReference type="GO" id="GO:0005886">
    <property type="term" value="C:plasma membrane"/>
    <property type="evidence" value="ECO:0007669"/>
    <property type="project" value="UniProtKB-SubCell"/>
</dbReference>
<keyword evidence="3" id="KW-1003">Cell membrane</keyword>
<comment type="similarity">
    <text evidence="8">Belongs to the binding-protein-dependent transport system permease family. LivHM subfamily.</text>
</comment>
<keyword evidence="7 9" id="KW-0472">Membrane</keyword>
<dbReference type="Proteomes" id="UP000076476">
    <property type="component" value="Unassembled WGS sequence"/>
</dbReference>
<reference evidence="10 13" key="2">
    <citation type="submission" date="2016-10" db="EMBL/GenBank/DDBJ databases">
        <title>The whole genome sequencing and assembly of Aeribacillus pallidus KCTC3564 strain.</title>
        <authorList>
            <person name="Lee Y.-J."/>
            <person name="Park M.-K."/>
            <person name="Yi H."/>
            <person name="Bahn Y.-S."/>
            <person name="Kim J.F."/>
            <person name="Lee D.-W."/>
        </authorList>
    </citation>
    <scope>NUCLEOTIDE SEQUENCE [LARGE SCALE GENOMIC DNA]</scope>
    <source>
        <strain evidence="10 13">KCTC3564</strain>
    </source>
</reference>
<evidence type="ECO:0000256" key="3">
    <source>
        <dbReference type="ARBA" id="ARBA00022475"/>
    </source>
</evidence>
<evidence type="ECO:0000256" key="7">
    <source>
        <dbReference type="ARBA" id="ARBA00023136"/>
    </source>
</evidence>
<feature type="transmembrane region" description="Helical" evidence="9">
    <location>
        <begin position="224"/>
        <end position="251"/>
    </location>
</feature>
<dbReference type="CDD" id="cd06582">
    <property type="entry name" value="TM_PBP1_LivH_like"/>
    <property type="match status" value="1"/>
</dbReference>
<protein>
    <submittedName>
        <fullName evidence="10 11">ABC transporter permease</fullName>
    </submittedName>
</protein>
<evidence type="ECO:0000256" key="4">
    <source>
        <dbReference type="ARBA" id="ARBA00022692"/>
    </source>
</evidence>
<evidence type="ECO:0000256" key="8">
    <source>
        <dbReference type="ARBA" id="ARBA00037998"/>
    </source>
</evidence>
<feature type="transmembrane region" description="Helical" evidence="9">
    <location>
        <begin position="258"/>
        <end position="277"/>
    </location>
</feature>
<dbReference type="RefSeq" id="WP_063389096.1">
    <property type="nucleotide sequence ID" value="NZ_CP017703.1"/>
</dbReference>
<feature type="transmembrane region" description="Helical" evidence="9">
    <location>
        <begin position="179"/>
        <end position="212"/>
    </location>
</feature>
<evidence type="ECO:0000256" key="6">
    <source>
        <dbReference type="ARBA" id="ARBA00022989"/>
    </source>
</evidence>
<organism evidence="11 12">
    <name type="scientific">Aeribacillus pallidus</name>
    <dbReference type="NCBI Taxonomy" id="33936"/>
    <lineage>
        <taxon>Bacteria</taxon>
        <taxon>Bacillati</taxon>
        <taxon>Bacillota</taxon>
        <taxon>Bacilli</taxon>
        <taxon>Bacillales</taxon>
        <taxon>Bacillaceae</taxon>
        <taxon>Aeribacillus</taxon>
    </lineage>
</organism>
<keyword evidence="4 9" id="KW-0812">Transmembrane</keyword>
<dbReference type="PANTHER" id="PTHR11795:SF442">
    <property type="entry name" value="ABC TRANSPORTER ATP-BINDING PROTEIN"/>
    <property type="match status" value="1"/>
</dbReference>
<dbReference type="InterPro" id="IPR001851">
    <property type="entry name" value="ABC_transp_permease"/>
</dbReference>
<dbReference type="GO" id="GO:0006865">
    <property type="term" value="P:amino acid transport"/>
    <property type="evidence" value="ECO:0007669"/>
    <property type="project" value="UniProtKB-KW"/>
</dbReference>
<dbReference type="GO" id="GO:0022857">
    <property type="term" value="F:transmembrane transporter activity"/>
    <property type="evidence" value="ECO:0007669"/>
    <property type="project" value="InterPro"/>
</dbReference>
<name>A0A165WUD2_9BACI</name>
<dbReference type="STRING" id="33936.AZI98_15140"/>
<feature type="transmembrane region" description="Helical" evidence="9">
    <location>
        <begin position="61"/>
        <end position="84"/>
    </location>
</feature>
<keyword evidence="2" id="KW-0813">Transport</keyword>
<evidence type="ECO:0000313" key="10">
    <source>
        <dbReference type="EMBL" id="ASS89590.1"/>
    </source>
</evidence>
<gene>
    <name evidence="10" type="ORF">AP3564_04355</name>
    <name evidence="11" type="ORF">AZI98_15140</name>
</gene>
<dbReference type="EMBL" id="CP017703">
    <property type="protein sequence ID" value="ASS89590.1"/>
    <property type="molecule type" value="Genomic_DNA"/>
</dbReference>
<evidence type="ECO:0000313" key="13">
    <source>
        <dbReference type="Proteomes" id="UP000214606"/>
    </source>
</evidence>
<evidence type="ECO:0000256" key="9">
    <source>
        <dbReference type="SAM" id="Phobius"/>
    </source>
</evidence>
<evidence type="ECO:0000256" key="1">
    <source>
        <dbReference type="ARBA" id="ARBA00004651"/>
    </source>
</evidence>
<feature type="transmembrane region" description="Helical" evidence="9">
    <location>
        <begin position="140"/>
        <end position="159"/>
    </location>
</feature>
<dbReference type="Proteomes" id="UP000214606">
    <property type="component" value="Chromosome"/>
</dbReference>
<comment type="subcellular location">
    <subcellularLocation>
        <location evidence="1">Cell membrane</location>
        <topology evidence="1">Multi-pass membrane protein</topology>
    </subcellularLocation>
</comment>
<dbReference type="OrthoDB" id="9807115at2"/>
<evidence type="ECO:0000256" key="2">
    <source>
        <dbReference type="ARBA" id="ARBA00022448"/>
    </source>
</evidence>
<dbReference type="PANTHER" id="PTHR11795">
    <property type="entry name" value="BRANCHED-CHAIN AMINO ACID TRANSPORT SYSTEM PERMEASE PROTEIN LIVH"/>
    <property type="match status" value="1"/>
</dbReference>
<dbReference type="InterPro" id="IPR052157">
    <property type="entry name" value="BCAA_transport_permease"/>
</dbReference>
<evidence type="ECO:0000313" key="11">
    <source>
        <dbReference type="EMBL" id="KZN95331.1"/>
    </source>
</evidence>
<dbReference type="GeneID" id="301127885"/>
<feature type="transmembrane region" description="Helical" evidence="9">
    <location>
        <begin position="96"/>
        <end position="114"/>
    </location>
</feature>
<dbReference type="AlphaFoldDB" id="A0A165WUD2"/>
<feature type="transmembrane region" description="Helical" evidence="9">
    <location>
        <begin position="12"/>
        <end position="35"/>
    </location>
</feature>
<evidence type="ECO:0000313" key="12">
    <source>
        <dbReference type="Proteomes" id="UP000076476"/>
    </source>
</evidence>
<dbReference type="KEGG" id="apak:AP3564_04355"/>
<dbReference type="EMBL" id="LWBR01000058">
    <property type="protein sequence ID" value="KZN95331.1"/>
    <property type="molecule type" value="Genomic_DNA"/>
</dbReference>
<keyword evidence="6 9" id="KW-1133">Transmembrane helix</keyword>
<dbReference type="Pfam" id="PF02653">
    <property type="entry name" value="BPD_transp_2"/>
    <property type="match status" value="1"/>
</dbReference>
<reference evidence="11 12" key="1">
    <citation type="submission" date="2016-04" db="EMBL/GenBank/DDBJ databases">
        <title>Draft genome sequence of Aeribacillus pallidus 8m3 from petroleum reservoir.</title>
        <authorList>
            <person name="Poltaraus A.B."/>
            <person name="Nazina T.N."/>
            <person name="Tourova T.P."/>
            <person name="Malakho S.M."/>
            <person name="Korshunova A.V."/>
            <person name="Sokolova D.S."/>
        </authorList>
    </citation>
    <scope>NUCLEOTIDE SEQUENCE [LARGE SCALE GENOMIC DNA]</scope>
    <source>
        <strain evidence="11 12">8m3</strain>
    </source>
</reference>